<comment type="similarity">
    <text evidence="1">Belongs to the LytR/CpsA/Psr (LCP) family.</text>
</comment>
<evidence type="ECO:0000313" key="5">
    <source>
        <dbReference type="EMBL" id="KRL27912.1"/>
    </source>
</evidence>
<sequence length="343" mass="38733">MNNNSGDTEFPLTRSEYQHRMHGNGGNNRQPKNWGNRIFWSIVLFLIAIIVIFGGIAWHNVHQTSNEMFTSAGANKERNAQKVLAERRPVSILLLGTDTGDLGRHYKGRTDTIMLMTINPQTKQTTLVSIPRDMKVNLPDYPDESPAKINAAYAYGGTKETINTVQKYFNVPVDFYALVNMAGMKEAINQVGGVTVTPPLTFDYEGASFVKGKPQHMNGWTALKFCRMRYDDPKGDYGRQQRQKMVIEALLKKSISYKTVLNQKFLKTVSKNAKTDLKFSEMMTLAQHYRQATKNIKQSHAQGTSDDSDGQAFQDVSHSERQRISDLLRSSLGLEQEDLNTNN</sequence>
<evidence type="ECO:0000256" key="1">
    <source>
        <dbReference type="ARBA" id="ARBA00006068"/>
    </source>
</evidence>
<gene>
    <name evidence="5" type="ORF">FD27_GL000654</name>
</gene>
<feature type="domain" description="Cell envelope-related transcriptional attenuator" evidence="4">
    <location>
        <begin position="109"/>
        <end position="254"/>
    </location>
</feature>
<dbReference type="Gene3D" id="3.40.630.190">
    <property type="entry name" value="LCP protein"/>
    <property type="match status" value="1"/>
</dbReference>
<evidence type="ECO:0000313" key="6">
    <source>
        <dbReference type="Proteomes" id="UP000051445"/>
    </source>
</evidence>
<feature type="compositionally biased region" description="Polar residues" evidence="2">
    <location>
        <begin position="294"/>
        <end position="305"/>
    </location>
</feature>
<proteinExistence type="inferred from homology"/>
<dbReference type="NCBIfam" id="TIGR00350">
    <property type="entry name" value="lytR_cpsA_psr"/>
    <property type="match status" value="1"/>
</dbReference>
<dbReference type="STRING" id="1423746.FD27_GL000654"/>
<feature type="transmembrane region" description="Helical" evidence="3">
    <location>
        <begin position="38"/>
        <end position="58"/>
    </location>
</feature>
<comment type="caution">
    <text evidence="5">The sequence shown here is derived from an EMBL/GenBank/DDBJ whole genome shotgun (WGS) entry which is preliminary data.</text>
</comment>
<evidence type="ECO:0000256" key="2">
    <source>
        <dbReference type="SAM" id="MobiDB-lite"/>
    </source>
</evidence>
<evidence type="ECO:0000259" key="4">
    <source>
        <dbReference type="Pfam" id="PF03816"/>
    </source>
</evidence>
<dbReference type="RefSeq" id="WP_057750109.1">
    <property type="nucleotide sequence ID" value="NZ_AZER01000014.1"/>
</dbReference>
<reference evidence="5 6" key="1">
    <citation type="journal article" date="2015" name="Genome Announc.">
        <title>Expanding the biotechnology potential of lactobacilli through comparative genomics of 213 strains and associated genera.</title>
        <authorList>
            <person name="Sun Z."/>
            <person name="Harris H.M."/>
            <person name="McCann A."/>
            <person name="Guo C."/>
            <person name="Argimon S."/>
            <person name="Zhang W."/>
            <person name="Yang X."/>
            <person name="Jeffery I.B."/>
            <person name="Cooney J.C."/>
            <person name="Kagawa T.F."/>
            <person name="Liu W."/>
            <person name="Song Y."/>
            <person name="Salvetti E."/>
            <person name="Wrobel A."/>
            <person name="Rasinkangas P."/>
            <person name="Parkhill J."/>
            <person name="Rea M.C."/>
            <person name="O'Sullivan O."/>
            <person name="Ritari J."/>
            <person name="Douillard F.P."/>
            <person name="Paul Ross R."/>
            <person name="Yang R."/>
            <person name="Briner A.E."/>
            <person name="Felis G.E."/>
            <person name="de Vos W.M."/>
            <person name="Barrangou R."/>
            <person name="Klaenhammer T.R."/>
            <person name="Caufield P.W."/>
            <person name="Cui Y."/>
            <person name="Zhang H."/>
            <person name="O'Toole P.W."/>
        </authorList>
    </citation>
    <scope>NUCLEOTIDE SEQUENCE [LARGE SCALE GENOMIC DNA]</scope>
    <source>
        <strain evidence="5 6">DSM 13145</strain>
    </source>
</reference>
<dbReference type="InterPro" id="IPR004474">
    <property type="entry name" value="LytR_CpsA_psr"/>
</dbReference>
<name>A0A0R1PHC2_9LACO</name>
<dbReference type="Proteomes" id="UP000051445">
    <property type="component" value="Unassembled WGS sequence"/>
</dbReference>
<protein>
    <submittedName>
        <fullName evidence="5">LytR family transcriptional regulator</fullName>
    </submittedName>
</protein>
<keyword evidence="6" id="KW-1185">Reference proteome</keyword>
<dbReference type="EMBL" id="AZER01000014">
    <property type="protein sequence ID" value="KRL27912.1"/>
    <property type="molecule type" value="Genomic_DNA"/>
</dbReference>
<accession>A0A0R1PHC2</accession>
<keyword evidence="3" id="KW-0812">Transmembrane</keyword>
<organism evidence="5 6">
    <name type="scientific">Limosilactobacillus frumenti DSM 13145</name>
    <dbReference type="NCBI Taxonomy" id="1423746"/>
    <lineage>
        <taxon>Bacteria</taxon>
        <taxon>Bacillati</taxon>
        <taxon>Bacillota</taxon>
        <taxon>Bacilli</taxon>
        <taxon>Lactobacillales</taxon>
        <taxon>Lactobacillaceae</taxon>
        <taxon>Limosilactobacillus</taxon>
    </lineage>
</organism>
<dbReference type="PANTHER" id="PTHR33392">
    <property type="entry name" value="POLYISOPRENYL-TEICHOIC ACID--PEPTIDOGLYCAN TEICHOIC ACID TRANSFERASE TAGU"/>
    <property type="match status" value="1"/>
</dbReference>
<keyword evidence="3" id="KW-0472">Membrane</keyword>
<dbReference type="PATRIC" id="fig|1423746.3.peg.662"/>
<dbReference type="AlphaFoldDB" id="A0A0R1PHC2"/>
<dbReference type="Pfam" id="PF03816">
    <property type="entry name" value="LytR_cpsA_psr"/>
    <property type="match status" value="1"/>
</dbReference>
<dbReference type="InterPro" id="IPR050922">
    <property type="entry name" value="LytR/CpsA/Psr_CW_biosynth"/>
</dbReference>
<keyword evidence="3" id="KW-1133">Transmembrane helix</keyword>
<evidence type="ECO:0000256" key="3">
    <source>
        <dbReference type="SAM" id="Phobius"/>
    </source>
</evidence>
<feature type="region of interest" description="Disordered" evidence="2">
    <location>
        <begin position="294"/>
        <end position="320"/>
    </location>
</feature>
<dbReference type="PANTHER" id="PTHR33392:SF6">
    <property type="entry name" value="POLYISOPRENYL-TEICHOIC ACID--PEPTIDOGLYCAN TEICHOIC ACID TRANSFERASE TAGU"/>
    <property type="match status" value="1"/>
</dbReference>